<evidence type="ECO:0000256" key="1">
    <source>
        <dbReference type="ARBA" id="ARBA00022679"/>
    </source>
</evidence>
<comment type="similarity">
    <text evidence="5">Belongs to the protein kinase superfamily. Ser/Thr protein kinase family. GCN2 subfamily.</text>
</comment>
<feature type="region of interest" description="Disordered" evidence="6">
    <location>
        <begin position="514"/>
        <end position="550"/>
    </location>
</feature>
<dbReference type="GO" id="GO:0005524">
    <property type="term" value="F:ATP binding"/>
    <property type="evidence" value="ECO:0007669"/>
    <property type="project" value="UniProtKB-KW"/>
</dbReference>
<keyword evidence="2" id="KW-0547">Nucleotide-binding</keyword>
<keyword evidence="4" id="KW-0067">ATP-binding</keyword>
<dbReference type="CDD" id="cd00180">
    <property type="entry name" value="PKc"/>
    <property type="match status" value="1"/>
</dbReference>
<dbReference type="PROSITE" id="PS00108">
    <property type="entry name" value="PROTEIN_KINASE_ST"/>
    <property type="match status" value="1"/>
</dbReference>
<proteinExistence type="inferred from homology"/>
<dbReference type="InterPro" id="IPR050339">
    <property type="entry name" value="CC_SR_Kinase"/>
</dbReference>
<evidence type="ECO:0000313" key="8">
    <source>
        <dbReference type="EMBL" id="TKX20310.1"/>
    </source>
</evidence>
<evidence type="ECO:0000256" key="4">
    <source>
        <dbReference type="ARBA" id="ARBA00022840"/>
    </source>
</evidence>
<name>A0A4U7AUF7_9PEZI</name>
<comment type="caution">
    <text evidence="8">The sequence shown here is derived from an EMBL/GenBank/DDBJ whole genome shotgun (WGS) entry which is preliminary data.</text>
</comment>
<dbReference type="PANTHER" id="PTHR11042:SF190">
    <property type="entry name" value="MITOSIS INHIBITOR PROTEIN KINASE MIK1"/>
    <property type="match status" value="1"/>
</dbReference>
<organism evidence="8 9">
    <name type="scientific">Elsinoe australis</name>
    <dbReference type="NCBI Taxonomy" id="40998"/>
    <lineage>
        <taxon>Eukaryota</taxon>
        <taxon>Fungi</taxon>
        <taxon>Dikarya</taxon>
        <taxon>Ascomycota</taxon>
        <taxon>Pezizomycotina</taxon>
        <taxon>Dothideomycetes</taxon>
        <taxon>Dothideomycetidae</taxon>
        <taxon>Myriangiales</taxon>
        <taxon>Elsinoaceae</taxon>
        <taxon>Elsinoe</taxon>
    </lineage>
</organism>
<dbReference type="SUPFAM" id="SSF56112">
    <property type="entry name" value="Protein kinase-like (PK-like)"/>
    <property type="match status" value="1"/>
</dbReference>
<dbReference type="InterPro" id="IPR000719">
    <property type="entry name" value="Prot_kinase_dom"/>
</dbReference>
<evidence type="ECO:0000259" key="7">
    <source>
        <dbReference type="PROSITE" id="PS50011"/>
    </source>
</evidence>
<accession>A0A4U7AUF7</accession>
<dbReference type="GO" id="GO:0005634">
    <property type="term" value="C:nucleus"/>
    <property type="evidence" value="ECO:0007669"/>
    <property type="project" value="TreeGrafter"/>
</dbReference>
<dbReference type="GO" id="GO:0005737">
    <property type="term" value="C:cytoplasm"/>
    <property type="evidence" value="ECO:0007669"/>
    <property type="project" value="TreeGrafter"/>
</dbReference>
<evidence type="ECO:0000256" key="2">
    <source>
        <dbReference type="ARBA" id="ARBA00022741"/>
    </source>
</evidence>
<dbReference type="Proteomes" id="UP000308133">
    <property type="component" value="Unassembled WGS sequence"/>
</dbReference>
<dbReference type="SMART" id="SM00220">
    <property type="entry name" value="S_TKc"/>
    <property type="match status" value="1"/>
</dbReference>
<dbReference type="Gene3D" id="1.10.510.10">
    <property type="entry name" value="Transferase(Phosphotransferase) domain 1"/>
    <property type="match status" value="1"/>
</dbReference>
<evidence type="ECO:0000256" key="5">
    <source>
        <dbReference type="ARBA" id="ARBA00037982"/>
    </source>
</evidence>
<dbReference type="InterPro" id="IPR011009">
    <property type="entry name" value="Kinase-like_dom_sf"/>
</dbReference>
<dbReference type="PANTHER" id="PTHR11042">
    <property type="entry name" value="EUKARYOTIC TRANSLATION INITIATION FACTOR 2-ALPHA KINASE EIF2-ALPHA KINASE -RELATED"/>
    <property type="match status" value="1"/>
</dbReference>
<dbReference type="PROSITE" id="PS50011">
    <property type="entry name" value="PROTEIN_KINASE_DOM"/>
    <property type="match status" value="1"/>
</dbReference>
<dbReference type="AlphaFoldDB" id="A0A4U7AUF7"/>
<dbReference type="GO" id="GO:0110031">
    <property type="term" value="P:negative regulation of G2/MI transition of meiotic cell cycle"/>
    <property type="evidence" value="ECO:0007669"/>
    <property type="project" value="TreeGrafter"/>
</dbReference>
<dbReference type="Pfam" id="PF00069">
    <property type="entry name" value="Pkinase"/>
    <property type="match status" value="1"/>
</dbReference>
<dbReference type="EMBL" id="PTQR01000091">
    <property type="protein sequence ID" value="TKX20310.1"/>
    <property type="molecule type" value="Genomic_DNA"/>
</dbReference>
<sequence length="567" mass="63958">MSAQQMIDATFRCPSPGSTTSAVFFLELDSEEAHVASRLASNESTLERVDLIGDNGMPTRSSYGHVVRVHTPAKSQWYWSIGSCPTNDLVLAGACLKHAAIYHLGYDDDDTQQEFATILEKHKDANVQLIDPITAHSSAPPERIHNRRRCLRQLSFLAIGNYKYRVRYPQLTPDEQREQRDLFRSVMHNEAEKQIAQRSLIKLGNIGEGSFGSVTKHLNIETGRLYALKTIDTEKLDYAKKLRRAPREIDALLKARNPHVIRSIALEKSCTDSEITILLPFFPHNLKTALRKNTLWLSAFQIQDIMLQTLLGLSYLHKGGLVHRDIKPDNILLYQKDNGQIIAKVSDLGLAVEYIAGFVSSSDCGALQYCCPRLLKRRESPKFQSDVYSFAVMYVETTFPSQFQEIKSNASRWDVLDGKWAQKICNVVQGRNMRGLEHWITASLRLESNQRPTSSELADAMRALLSQSPVPNVELVMANRAPPAPSPFADLSEAQVVAISEAVLIHENRKQADERLTAPFKQKSQQTKARPAQRPCWDPMEIDDGSDAKNQLLAEYDERCRRKSAQT</sequence>
<dbReference type="GO" id="GO:0004672">
    <property type="term" value="F:protein kinase activity"/>
    <property type="evidence" value="ECO:0007669"/>
    <property type="project" value="InterPro"/>
</dbReference>
<evidence type="ECO:0000313" key="9">
    <source>
        <dbReference type="Proteomes" id="UP000308133"/>
    </source>
</evidence>
<protein>
    <submittedName>
        <fullName evidence="8">Protein kinase domain-containing protein 41</fullName>
    </submittedName>
</protein>
<gene>
    <name evidence="8" type="ORF">C1H76_7464</name>
</gene>
<reference evidence="8 9" key="1">
    <citation type="submission" date="2018-02" db="EMBL/GenBank/DDBJ databases">
        <title>Draft genome sequences of Elsinoe sp., causing black scab on jojoba.</title>
        <authorList>
            <person name="Stodart B."/>
            <person name="Jeffress S."/>
            <person name="Ash G."/>
            <person name="Arun Chinnappa K."/>
        </authorList>
    </citation>
    <scope>NUCLEOTIDE SEQUENCE [LARGE SCALE GENOMIC DNA]</scope>
    <source>
        <strain evidence="8 9">Hillstone_2</strain>
    </source>
</reference>
<dbReference type="InterPro" id="IPR008271">
    <property type="entry name" value="Ser/Thr_kinase_AS"/>
</dbReference>
<keyword evidence="3 8" id="KW-0418">Kinase</keyword>
<feature type="domain" description="Protein kinase" evidence="7">
    <location>
        <begin position="200"/>
        <end position="465"/>
    </location>
</feature>
<evidence type="ECO:0000256" key="6">
    <source>
        <dbReference type="SAM" id="MobiDB-lite"/>
    </source>
</evidence>
<evidence type="ECO:0000256" key="3">
    <source>
        <dbReference type="ARBA" id="ARBA00022777"/>
    </source>
</evidence>
<keyword evidence="1" id="KW-0808">Transferase</keyword>